<name>A0A1I7ZMR3_9BILA</name>
<evidence type="ECO:0000256" key="5">
    <source>
        <dbReference type="ARBA" id="ARBA00022723"/>
    </source>
</evidence>
<feature type="region of interest" description="Disordered" evidence="9">
    <location>
        <begin position="429"/>
        <end position="452"/>
    </location>
</feature>
<evidence type="ECO:0000256" key="4">
    <source>
        <dbReference type="ARBA" id="ARBA00022705"/>
    </source>
</evidence>
<dbReference type="GO" id="GO:0003697">
    <property type="term" value="F:single-stranded DNA binding"/>
    <property type="evidence" value="ECO:0007669"/>
    <property type="project" value="InterPro"/>
</dbReference>
<accession>A0A1I7ZMR3</accession>
<dbReference type="AlphaFoldDB" id="A0A1I7ZMR3"/>
<feature type="domain" description="Replication factor Mcm10 C-terminal" evidence="10">
    <location>
        <begin position="378"/>
        <end position="707"/>
    </location>
</feature>
<dbReference type="InterPro" id="IPR055065">
    <property type="entry name" value="OB_MCM10"/>
</dbReference>
<evidence type="ECO:0000256" key="2">
    <source>
        <dbReference type="ARBA" id="ARBA00009679"/>
    </source>
</evidence>
<evidence type="ECO:0000256" key="7">
    <source>
        <dbReference type="ARBA" id="ARBA00022833"/>
    </source>
</evidence>
<dbReference type="Proteomes" id="UP000095287">
    <property type="component" value="Unplaced"/>
</dbReference>
<dbReference type="PANTHER" id="PTHR13454">
    <property type="entry name" value="PROTEIN MCM10 HOMOLOG"/>
    <property type="match status" value="1"/>
</dbReference>
<feature type="compositionally biased region" description="Basic and acidic residues" evidence="9">
    <location>
        <begin position="91"/>
        <end position="111"/>
    </location>
</feature>
<dbReference type="Pfam" id="PF22379">
    <property type="entry name" value="OB_MCM10"/>
    <property type="match status" value="1"/>
</dbReference>
<sequence>MFDLPSKMSQDMSELLAFLGEDDEDNDEETVAIESSPAAELLQSGQCGRRLVDLDSDMTYKGPSLSEMMGGPAPTSKILPGDLSSSEDESEKNPEGDELVRRESSKQDGSRSHSSQTGAGVPDTREKVQRIAPAPRALLPSSSQRYGAPFDAFFGLPTVTPKVSPTTFQTYAEGMQKVKIMQAKRRVGVKGDWITMGVIVDRSDVKKSSNGKEYMVWNMTDLYDCQQKPVKVLLFADCVRDHWKIQLGTLVALTNADCDTDGKTGDVTVKLFKSNQVMEIGQCPLFSHCKASKKDGERCKSFVNLSISDHCAFHIQSTANRLASRRGTFNTGIAAMPKKLFEGKPLGDFSNYFYQGKMVQAKSQPLKPTTPTSSRPPIDAPQPKGLYVSEPQIRNNEKKALNQIISSGNIHHRGARNLIALRNKTSYTQLSSSSSTNEPAKPLNVKSSPPQAAKPKCLTELKVDCSKKAALAAARPPMLGRSFQGNQMISLASPKKKPKIMTKEEIVKQRAINLIKRQGGIQKVDPNAVGKPKKRPVSEPNEPGPSTSSGVPAKKSCLGGSKFSKEELMALIKKKSSHEDEVNQENAEKQNTYFNAMEVKERVETSAVDLKEIKNCNVVTCKTCSYTSHKQSDYCKMQGHAVVRHKADKRWYKCRGCSSRLICYELMPTRPCQRCGGTDFQRVGMKDERRVPVQEKLLVRGVEQKFL</sequence>
<evidence type="ECO:0000259" key="10">
    <source>
        <dbReference type="SMART" id="SM01280"/>
    </source>
</evidence>
<comment type="subcellular location">
    <subcellularLocation>
        <location evidence="1">Nucleus</location>
    </subcellularLocation>
</comment>
<dbReference type="InterPro" id="IPR012340">
    <property type="entry name" value="NA-bd_OB-fold"/>
</dbReference>
<keyword evidence="7" id="KW-0862">Zinc</keyword>
<keyword evidence="8" id="KW-0539">Nucleus</keyword>
<protein>
    <recommendedName>
        <fullName evidence="3">Protein MCM10 homolog</fullName>
    </recommendedName>
</protein>
<dbReference type="InterPro" id="IPR015411">
    <property type="entry name" value="Rep_factor_Mcm10_C"/>
</dbReference>
<keyword evidence="4" id="KW-0235">DNA replication</keyword>
<evidence type="ECO:0000256" key="9">
    <source>
        <dbReference type="SAM" id="MobiDB-lite"/>
    </source>
</evidence>
<dbReference type="GO" id="GO:0006270">
    <property type="term" value="P:DNA replication initiation"/>
    <property type="evidence" value="ECO:0007669"/>
    <property type="project" value="InterPro"/>
</dbReference>
<evidence type="ECO:0000256" key="1">
    <source>
        <dbReference type="ARBA" id="ARBA00004123"/>
    </source>
</evidence>
<evidence type="ECO:0000256" key="6">
    <source>
        <dbReference type="ARBA" id="ARBA00022771"/>
    </source>
</evidence>
<dbReference type="GO" id="GO:0043596">
    <property type="term" value="C:nuclear replication fork"/>
    <property type="evidence" value="ECO:0007669"/>
    <property type="project" value="TreeGrafter"/>
</dbReference>
<keyword evidence="5" id="KW-0479">Metal-binding</keyword>
<feature type="region of interest" description="Disordered" evidence="9">
    <location>
        <begin position="517"/>
        <end position="559"/>
    </location>
</feature>
<feature type="region of interest" description="Disordered" evidence="9">
    <location>
        <begin position="18"/>
        <end position="126"/>
    </location>
</feature>
<reference evidence="12" key="1">
    <citation type="submission" date="2016-11" db="UniProtKB">
        <authorList>
            <consortium name="WormBaseParasite"/>
        </authorList>
    </citation>
    <scope>IDENTIFICATION</scope>
</reference>
<evidence type="ECO:0000313" key="11">
    <source>
        <dbReference type="Proteomes" id="UP000095287"/>
    </source>
</evidence>
<dbReference type="Pfam" id="PF24863">
    <property type="entry name" value="zf-CCCH_Mcm10"/>
    <property type="match status" value="1"/>
</dbReference>
<comment type="similarity">
    <text evidence="2">Belongs to the MCM10 family.</text>
</comment>
<dbReference type="InterPro" id="IPR056791">
    <property type="entry name" value="Znf_Mcm10_C"/>
</dbReference>
<dbReference type="InterPro" id="IPR015408">
    <property type="entry name" value="Znf_Mcm10/DnaG"/>
</dbReference>
<dbReference type="WBParaSite" id="L893_g28019.t1">
    <property type="protein sequence ID" value="L893_g28019.t1"/>
    <property type="gene ID" value="L893_g28019"/>
</dbReference>
<dbReference type="InterPro" id="IPR040184">
    <property type="entry name" value="Mcm10"/>
</dbReference>
<evidence type="ECO:0000256" key="8">
    <source>
        <dbReference type="ARBA" id="ARBA00023242"/>
    </source>
</evidence>
<dbReference type="Pfam" id="PF09332">
    <property type="entry name" value="Mcm10"/>
    <property type="match status" value="1"/>
</dbReference>
<dbReference type="PANTHER" id="PTHR13454:SF11">
    <property type="entry name" value="PROTEIN MCM10 HOMOLOG"/>
    <property type="match status" value="1"/>
</dbReference>
<proteinExistence type="inferred from homology"/>
<dbReference type="GO" id="GO:0003688">
    <property type="term" value="F:DNA replication origin binding"/>
    <property type="evidence" value="ECO:0007669"/>
    <property type="project" value="TreeGrafter"/>
</dbReference>
<dbReference type="SMART" id="SM01280">
    <property type="entry name" value="Mcm10"/>
    <property type="match status" value="1"/>
</dbReference>
<dbReference type="Gene3D" id="2.40.50.140">
    <property type="entry name" value="Nucleic acid-binding proteins"/>
    <property type="match status" value="1"/>
</dbReference>
<dbReference type="Pfam" id="PF09329">
    <property type="entry name" value="zf-primase"/>
    <property type="match status" value="1"/>
</dbReference>
<feature type="compositionally biased region" description="Acidic residues" evidence="9">
    <location>
        <begin position="20"/>
        <end position="31"/>
    </location>
</feature>
<evidence type="ECO:0000256" key="3">
    <source>
        <dbReference type="ARBA" id="ARBA00017770"/>
    </source>
</evidence>
<organism evidence="11 12">
    <name type="scientific">Steinernema glaseri</name>
    <dbReference type="NCBI Taxonomy" id="37863"/>
    <lineage>
        <taxon>Eukaryota</taxon>
        <taxon>Metazoa</taxon>
        <taxon>Ecdysozoa</taxon>
        <taxon>Nematoda</taxon>
        <taxon>Chromadorea</taxon>
        <taxon>Rhabditida</taxon>
        <taxon>Tylenchina</taxon>
        <taxon>Panagrolaimomorpha</taxon>
        <taxon>Strongyloidoidea</taxon>
        <taxon>Steinernematidae</taxon>
        <taxon>Steinernema</taxon>
    </lineage>
</organism>
<feature type="compositionally biased region" description="Polar residues" evidence="9">
    <location>
        <begin position="363"/>
        <end position="375"/>
    </location>
</feature>
<evidence type="ECO:0000313" key="12">
    <source>
        <dbReference type="WBParaSite" id="L893_g28019.t1"/>
    </source>
</evidence>
<feature type="region of interest" description="Disordered" evidence="9">
    <location>
        <begin position="363"/>
        <end position="385"/>
    </location>
</feature>
<keyword evidence="6" id="KW-0863">Zinc-finger</keyword>
<keyword evidence="11" id="KW-1185">Reference proteome</keyword>
<dbReference type="GO" id="GO:0008270">
    <property type="term" value="F:zinc ion binding"/>
    <property type="evidence" value="ECO:0007669"/>
    <property type="project" value="UniProtKB-KW"/>
</dbReference>